<reference evidence="1 2" key="1">
    <citation type="submission" date="2023-02" db="EMBL/GenBank/DDBJ databases">
        <title>Genome sequence of Lentisphaera profundi SAORIC-696.</title>
        <authorList>
            <person name="Kim e."/>
            <person name="Cho J.-C."/>
            <person name="Choi A."/>
            <person name="Kang I."/>
        </authorList>
    </citation>
    <scope>NUCLEOTIDE SEQUENCE [LARGE SCALE GENOMIC DNA]</scope>
    <source>
        <strain evidence="1 2">SAORIC-696</strain>
    </source>
</reference>
<evidence type="ECO:0000313" key="2">
    <source>
        <dbReference type="Proteomes" id="UP001214250"/>
    </source>
</evidence>
<dbReference type="PROSITE" id="PS51318">
    <property type="entry name" value="TAT"/>
    <property type="match status" value="1"/>
</dbReference>
<sequence>MNNNFSNPFDRRQFFKQSGAGLGGLALSSLMSPDLIAKDIQSQLPHFAPKAKRVIFLFMSGGPSQQDMFDHKPLLREFHGKELFKTKQKDGSWSKEGFIKKEQRLTGMTSGQKGFPIAGHKWDFKQHGKSGAWISSLMPHTAKIADDLCFIKSMHTDAINHDPGMTFFQTGSQIPGRPSIGSWLSYGLGSMNKNLPEFTVLMSNGTGRPGGQPIYTKLWGNGFLPSVHQGVQFRSGKDPVLYLNNPKGENPKSRRRMLDGLKELNQEAYNEHFDPETQTRINQYEMAYRMQTSVPDALDISKESEATFEMYGPNSKTPGTFAANCILARRQAEKGVRFIQLYHRGWDQHGGIPKALPKQCDDVDQASAALVTDLKQRGMLDDTLVVWGGEFGRTAYCQGKLTEKEYGRDHHPRAFTYWMAGGGVKPGMTHGETDEFSYNIVKDGVHVHDFHATMLHLLGVDHERLTYKYQGRRFRLTDVHGHVVKNILA</sequence>
<dbReference type="SUPFAM" id="SSF53649">
    <property type="entry name" value="Alkaline phosphatase-like"/>
    <property type="match status" value="1"/>
</dbReference>
<dbReference type="InterPro" id="IPR010869">
    <property type="entry name" value="DUF1501"/>
</dbReference>
<dbReference type="InterPro" id="IPR017850">
    <property type="entry name" value="Alkaline_phosphatase_core_sf"/>
</dbReference>
<dbReference type="Gene3D" id="3.40.720.10">
    <property type="entry name" value="Alkaline Phosphatase, subunit A"/>
    <property type="match status" value="1"/>
</dbReference>
<dbReference type="Proteomes" id="UP001214250">
    <property type="component" value="Chromosome 1"/>
</dbReference>
<organism evidence="1 2">
    <name type="scientific">Lentisphaera profundi</name>
    <dbReference type="NCBI Taxonomy" id="1658616"/>
    <lineage>
        <taxon>Bacteria</taxon>
        <taxon>Pseudomonadati</taxon>
        <taxon>Lentisphaerota</taxon>
        <taxon>Lentisphaeria</taxon>
        <taxon>Lentisphaerales</taxon>
        <taxon>Lentisphaeraceae</taxon>
        <taxon>Lentisphaera</taxon>
    </lineage>
</organism>
<accession>A0ABY7VSE7</accession>
<evidence type="ECO:0000313" key="1">
    <source>
        <dbReference type="EMBL" id="WDE96664.1"/>
    </source>
</evidence>
<dbReference type="PANTHER" id="PTHR43737">
    <property type="entry name" value="BLL7424 PROTEIN"/>
    <property type="match status" value="1"/>
</dbReference>
<keyword evidence="2" id="KW-1185">Reference proteome</keyword>
<dbReference type="Pfam" id="PF07394">
    <property type="entry name" value="DUF1501"/>
    <property type="match status" value="1"/>
</dbReference>
<proteinExistence type="predicted"/>
<protein>
    <submittedName>
        <fullName evidence="1">DUF1501 domain-containing protein</fullName>
    </submittedName>
</protein>
<dbReference type="EMBL" id="CP117811">
    <property type="protein sequence ID" value="WDE96664.1"/>
    <property type="molecule type" value="Genomic_DNA"/>
</dbReference>
<dbReference type="InterPro" id="IPR006311">
    <property type="entry name" value="TAT_signal"/>
</dbReference>
<dbReference type="PANTHER" id="PTHR43737:SF1">
    <property type="entry name" value="DUF1501 DOMAIN-CONTAINING PROTEIN"/>
    <property type="match status" value="1"/>
</dbReference>
<gene>
    <name evidence="1" type="ORF">PQO03_01610</name>
</gene>
<dbReference type="RefSeq" id="WP_274150729.1">
    <property type="nucleotide sequence ID" value="NZ_CP117811.1"/>
</dbReference>
<name>A0ABY7VSE7_9BACT</name>